<dbReference type="EMBL" id="BNJJ01000005">
    <property type="protein sequence ID" value="GHO84087.1"/>
    <property type="molecule type" value="Genomic_DNA"/>
</dbReference>
<name>A0ABQ3VD49_9CHLR</name>
<dbReference type="InterPro" id="IPR013762">
    <property type="entry name" value="Integrase-like_cat_sf"/>
</dbReference>
<dbReference type="Proteomes" id="UP000635565">
    <property type="component" value="Unassembled WGS sequence"/>
</dbReference>
<dbReference type="InterPro" id="IPR011010">
    <property type="entry name" value="DNA_brk_join_enz"/>
</dbReference>
<gene>
    <name evidence="3" type="ORF">KSZ_20930</name>
</gene>
<evidence type="ECO:0000256" key="2">
    <source>
        <dbReference type="SAM" id="MobiDB-lite"/>
    </source>
</evidence>
<reference evidence="3 4" key="1">
    <citation type="journal article" date="2021" name="Int. J. Syst. Evol. Microbiol.">
        <title>Reticulibacter mediterranei gen. nov., sp. nov., within the new family Reticulibacteraceae fam. nov., and Ktedonospora formicarum gen. nov., sp. nov., Ktedonobacter robiniae sp. nov., Dictyobacter formicarum sp. nov. and Dictyobacter arantiisoli sp. nov., belonging to the class Ktedonobacteria.</title>
        <authorList>
            <person name="Yabe S."/>
            <person name="Zheng Y."/>
            <person name="Wang C.M."/>
            <person name="Sakai Y."/>
            <person name="Abe K."/>
            <person name="Yokota A."/>
            <person name="Donadio S."/>
            <person name="Cavaletti L."/>
            <person name="Monciardini P."/>
        </authorList>
    </citation>
    <scope>NUCLEOTIDE SEQUENCE [LARGE SCALE GENOMIC DNA]</scope>
    <source>
        <strain evidence="3 4">SOSP1-9</strain>
    </source>
</reference>
<organism evidence="3 4">
    <name type="scientific">Dictyobacter formicarum</name>
    <dbReference type="NCBI Taxonomy" id="2778368"/>
    <lineage>
        <taxon>Bacteria</taxon>
        <taxon>Bacillati</taxon>
        <taxon>Chloroflexota</taxon>
        <taxon>Ktedonobacteria</taxon>
        <taxon>Ktedonobacterales</taxon>
        <taxon>Dictyobacteraceae</taxon>
        <taxon>Dictyobacter</taxon>
    </lineage>
</organism>
<sequence length="79" mass="9128">MRDTFAVRYLQAGGEPETLRKLLGLKDMVAVKHYQRLSAQMVEKEKQKEPAAYPLLRQTLAPDVSRRSRRRPSMVATEK</sequence>
<evidence type="ECO:0000313" key="4">
    <source>
        <dbReference type="Proteomes" id="UP000635565"/>
    </source>
</evidence>
<protein>
    <recommendedName>
        <fullName evidence="5">Tyr recombinase domain-containing protein</fullName>
    </recommendedName>
</protein>
<proteinExistence type="predicted"/>
<keyword evidence="4" id="KW-1185">Reference proteome</keyword>
<comment type="caution">
    <text evidence="3">The sequence shown here is derived from an EMBL/GenBank/DDBJ whole genome shotgun (WGS) entry which is preliminary data.</text>
</comment>
<evidence type="ECO:0008006" key="5">
    <source>
        <dbReference type="Google" id="ProtNLM"/>
    </source>
</evidence>
<feature type="region of interest" description="Disordered" evidence="2">
    <location>
        <begin position="58"/>
        <end position="79"/>
    </location>
</feature>
<evidence type="ECO:0000313" key="3">
    <source>
        <dbReference type="EMBL" id="GHO84087.1"/>
    </source>
</evidence>
<evidence type="ECO:0000256" key="1">
    <source>
        <dbReference type="ARBA" id="ARBA00023172"/>
    </source>
</evidence>
<accession>A0ABQ3VD49</accession>
<dbReference type="Gene3D" id="1.10.443.10">
    <property type="entry name" value="Intergrase catalytic core"/>
    <property type="match status" value="1"/>
</dbReference>
<dbReference type="RefSeq" id="WP_201361732.1">
    <property type="nucleotide sequence ID" value="NZ_BNJJ01000005.1"/>
</dbReference>
<dbReference type="SUPFAM" id="SSF56349">
    <property type="entry name" value="DNA breaking-rejoining enzymes"/>
    <property type="match status" value="1"/>
</dbReference>
<keyword evidence="1" id="KW-0233">DNA recombination</keyword>